<dbReference type="EMBL" id="JAYWVC010000054">
    <property type="protein sequence ID" value="MED7823814.1"/>
    <property type="molecule type" value="Genomic_DNA"/>
</dbReference>
<comment type="cofactor">
    <cofactor evidence="1">
        <name>[4Fe-4S] cluster</name>
        <dbReference type="ChEBI" id="CHEBI:49883"/>
    </cofactor>
</comment>
<dbReference type="Proteomes" id="UP001333996">
    <property type="component" value="Unassembled WGS sequence"/>
</dbReference>
<feature type="domain" description="B12-binding" evidence="6">
    <location>
        <begin position="44"/>
        <end position="133"/>
    </location>
</feature>
<dbReference type="SUPFAM" id="SSF102114">
    <property type="entry name" value="Radical SAM enzymes"/>
    <property type="match status" value="1"/>
</dbReference>
<name>A0ABU7FI92_9ACTN</name>
<dbReference type="InterPro" id="IPR058240">
    <property type="entry name" value="rSAM_sf"/>
</dbReference>
<accession>A0ABU7FI92</accession>
<dbReference type="PANTHER" id="PTHR43409:SF7">
    <property type="entry name" value="BLL1977 PROTEIN"/>
    <property type="match status" value="1"/>
</dbReference>
<keyword evidence="4" id="KW-0408">Iron</keyword>
<dbReference type="InterPro" id="IPR006158">
    <property type="entry name" value="Cobalamin-bd"/>
</dbReference>
<organism evidence="7 8">
    <name type="scientific">Streptomyces chiangmaiensis</name>
    <dbReference type="NCBI Taxonomy" id="766497"/>
    <lineage>
        <taxon>Bacteria</taxon>
        <taxon>Bacillati</taxon>
        <taxon>Actinomycetota</taxon>
        <taxon>Actinomycetes</taxon>
        <taxon>Kitasatosporales</taxon>
        <taxon>Streptomycetaceae</taxon>
        <taxon>Streptomyces</taxon>
    </lineage>
</organism>
<evidence type="ECO:0000256" key="4">
    <source>
        <dbReference type="ARBA" id="ARBA00023004"/>
    </source>
</evidence>
<keyword evidence="8" id="KW-1185">Reference proteome</keyword>
<evidence type="ECO:0000256" key="1">
    <source>
        <dbReference type="ARBA" id="ARBA00001966"/>
    </source>
</evidence>
<dbReference type="PANTHER" id="PTHR43409">
    <property type="entry name" value="ANAEROBIC MAGNESIUM-PROTOPORPHYRIN IX MONOMETHYL ESTER CYCLASE-RELATED"/>
    <property type="match status" value="1"/>
</dbReference>
<evidence type="ECO:0000313" key="8">
    <source>
        <dbReference type="Proteomes" id="UP001333996"/>
    </source>
</evidence>
<dbReference type="SFLD" id="SFLDG01082">
    <property type="entry name" value="B12-binding_domain_containing"/>
    <property type="match status" value="1"/>
</dbReference>
<dbReference type="InterPro" id="IPR007197">
    <property type="entry name" value="rSAM"/>
</dbReference>
<evidence type="ECO:0000256" key="2">
    <source>
        <dbReference type="ARBA" id="ARBA00022691"/>
    </source>
</evidence>
<evidence type="ECO:0000259" key="6">
    <source>
        <dbReference type="Pfam" id="PF02310"/>
    </source>
</evidence>
<keyword evidence="5" id="KW-0411">Iron-sulfur</keyword>
<dbReference type="InterPro" id="IPR051198">
    <property type="entry name" value="BchE-like"/>
</dbReference>
<keyword evidence="3" id="KW-0479">Metal-binding</keyword>
<keyword evidence="2" id="KW-0949">S-adenosyl-L-methionine</keyword>
<sequence length="524" mass="58055">MAEDVRYILFINANDTSRHTSSANTSIYPNLGLLTLMSSLRPRLEGTGLHAGYLDGTVHGNPALEEFIDAHADRIQALCFSVLTANYGASVAMAQRAKRINPQALVVFGNDHFSALYDRVMANQPVVDVGFYGNDVVEGFTGFMADRFTGALRPAMDYAGLVYRDASGTVHRNPENPAEYGRLPLVDYSLADSLMPHEKHYLDGQQQVYFFMRDRELRSQVVDIGRGCVKFAGERLEGVPLNACDFCGIVPGVREIIAPEAERAWAILENAYRQGFNYFYITADELPLTLWRMLRSMAAQPPDWFLALPEPDRPKMFGYARAEAFATGADRIDTLVNGLGLDHFFIGFDGLSDVSLRVMNKQPIGGRGRNHAPMDHNLRALEGVIHRGGMITAGLVVTHLGITPEIMAANHAALTRIVENHPKTFAALDFGPLCPIPGSQSYRYLTHPEYAQARAGEFGLRVDRDYLESRKNFYRTADELDMDEMIRDFVAGCCPDITMDLVDEYIDKMGALATTHDIVIGGGV</sequence>
<evidence type="ECO:0000256" key="5">
    <source>
        <dbReference type="ARBA" id="ARBA00023014"/>
    </source>
</evidence>
<reference evidence="7" key="1">
    <citation type="submission" date="2024-01" db="EMBL/GenBank/DDBJ databases">
        <title>First draft genome sequence data of TA4-1, the type strain of Gram-positive actinobacterium Streptomyces chiangmaiensis.</title>
        <authorList>
            <person name="Yasawong M."/>
            <person name="Nantapong N."/>
        </authorList>
    </citation>
    <scope>NUCLEOTIDE SEQUENCE</scope>
    <source>
        <strain evidence="7">TA4-1</strain>
    </source>
</reference>
<protein>
    <submittedName>
        <fullName evidence="7">Cobalamin-dependent protein</fullName>
    </submittedName>
</protein>
<dbReference type="Pfam" id="PF02310">
    <property type="entry name" value="B12-binding"/>
    <property type="match status" value="1"/>
</dbReference>
<comment type="caution">
    <text evidence="7">The sequence shown here is derived from an EMBL/GenBank/DDBJ whole genome shotgun (WGS) entry which is preliminary data.</text>
</comment>
<evidence type="ECO:0000256" key="3">
    <source>
        <dbReference type="ARBA" id="ARBA00022723"/>
    </source>
</evidence>
<dbReference type="RefSeq" id="WP_329508272.1">
    <property type="nucleotide sequence ID" value="NZ_BAAAYZ010000021.1"/>
</dbReference>
<dbReference type="SFLD" id="SFLDS00029">
    <property type="entry name" value="Radical_SAM"/>
    <property type="match status" value="1"/>
</dbReference>
<evidence type="ECO:0000313" key="7">
    <source>
        <dbReference type="EMBL" id="MED7823814.1"/>
    </source>
</evidence>
<gene>
    <name evidence="7" type="ORF">VXC91_17965</name>
</gene>
<proteinExistence type="predicted"/>